<evidence type="ECO:0000256" key="1">
    <source>
        <dbReference type="ARBA" id="ARBA00004245"/>
    </source>
</evidence>
<dbReference type="Gene3D" id="2.160.10.10">
    <property type="entry name" value="Hexapeptide repeat proteins"/>
    <property type="match status" value="1"/>
</dbReference>
<dbReference type="InterPro" id="IPR027777">
    <property type="entry name" value="DCTN6"/>
</dbReference>
<dbReference type="PANTHER" id="PTHR13072">
    <property type="entry name" value="DYNACTIN 6"/>
    <property type="match status" value="1"/>
</dbReference>
<evidence type="ECO:0000256" key="4">
    <source>
        <dbReference type="ARBA" id="ARBA00022490"/>
    </source>
</evidence>
<dbReference type="SUPFAM" id="SSF51161">
    <property type="entry name" value="Trimeric LpxA-like enzymes"/>
    <property type="match status" value="1"/>
</dbReference>
<dbReference type="RefSeq" id="XP_014149599.1">
    <property type="nucleotide sequence ID" value="XM_014294124.1"/>
</dbReference>
<evidence type="ECO:0000256" key="6">
    <source>
        <dbReference type="ARBA" id="ARBA00034687"/>
    </source>
</evidence>
<dbReference type="OrthoDB" id="2355at2759"/>
<dbReference type="GO" id="GO:0005869">
    <property type="term" value="C:dynactin complex"/>
    <property type="evidence" value="ECO:0007669"/>
    <property type="project" value="InterPro"/>
</dbReference>
<comment type="function">
    <text evidence="6">Part of the dynactin complex that activates the molecular motor dynein for ultra-processive transport along microtubules.</text>
</comment>
<dbReference type="GO" id="GO:0007052">
    <property type="term" value="P:mitotic spindle organization"/>
    <property type="evidence" value="ECO:0007669"/>
    <property type="project" value="TreeGrafter"/>
</dbReference>
<name>A0A0L0FFZ5_9EUKA</name>
<comment type="subcellular location">
    <subcellularLocation>
        <location evidence="1">Cytoplasm</location>
        <location evidence="1">Cytoskeleton</location>
    </subcellularLocation>
</comment>
<evidence type="ECO:0000313" key="7">
    <source>
        <dbReference type="EMBL" id="KNC75697.1"/>
    </source>
</evidence>
<gene>
    <name evidence="7" type="ORF">SARC_11783</name>
</gene>
<dbReference type="STRING" id="667725.A0A0L0FFZ5"/>
<sequence length="209" mass="22048">DTRPQVILRALDETGLEFRWNGQLPQHYNSSAMVHRMIVAQETTVCAEGVVDTTGGDIVIHTGTVIHPGAIIKAASGPVHIGENCVIEEGVTIINDGDSGAALVIGNNCLLEFGSHVGSECVLGDGVVLECKAKVAAHCQLGHNVCVGAACAVAKGDTLPDNTAVYGKECYRRTMHQSVVALRQSTLTGLLLFLRTQLPKGNNIRPATD</sequence>
<feature type="non-terminal residue" evidence="7">
    <location>
        <position position="1"/>
    </location>
</feature>
<dbReference type="eggNOG" id="KOG4042">
    <property type="taxonomic scope" value="Eukaryota"/>
</dbReference>
<reference evidence="7 8" key="1">
    <citation type="submission" date="2011-02" db="EMBL/GenBank/DDBJ databases">
        <title>The Genome Sequence of Sphaeroforma arctica JP610.</title>
        <authorList>
            <consortium name="The Broad Institute Genome Sequencing Platform"/>
            <person name="Russ C."/>
            <person name="Cuomo C."/>
            <person name="Young S.K."/>
            <person name="Zeng Q."/>
            <person name="Gargeya S."/>
            <person name="Alvarado L."/>
            <person name="Berlin A."/>
            <person name="Chapman S.B."/>
            <person name="Chen Z."/>
            <person name="Freedman E."/>
            <person name="Gellesch M."/>
            <person name="Goldberg J."/>
            <person name="Griggs A."/>
            <person name="Gujja S."/>
            <person name="Heilman E."/>
            <person name="Heiman D."/>
            <person name="Howarth C."/>
            <person name="Mehta T."/>
            <person name="Neiman D."/>
            <person name="Pearson M."/>
            <person name="Roberts A."/>
            <person name="Saif S."/>
            <person name="Shea T."/>
            <person name="Shenoy N."/>
            <person name="Sisk P."/>
            <person name="Stolte C."/>
            <person name="Sykes S."/>
            <person name="White J."/>
            <person name="Yandava C."/>
            <person name="Burger G."/>
            <person name="Gray M.W."/>
            <person name="Holland P.W.H."/>
            <person name="King N."/>
            <person name="Lang F.B.F."/>
            <person name="Roger A.J."/>
            <person name="Ruiz-Trillo I."/>
            <person name="Haas B."/>
            <person name="Nusbaum C."/>
            <person name="Birren B."/>
        </authorList>
    </citation>
    <scope>NUCLEOTIDE SEQUENCE [LARGE SCALE GENOMIC DNA]</scope>
    <source>
        <strain evidence="7 8">JP610</strain>
    </source>
</reference>
<dbReference type="GeneID" id="25912287"/>
<keyword evidence="8" id="KW-1185">Reference proteome</keyword>
<keyword evidence="4" id="KW-0963">Cytoplasm</keyword>
<dbReference type="Proteomes" id="UP000054560">
    <property type="component" value="Unassembled WGS sequence"/>
</dbReference>
<evidence type="ECO:0000256" key="5">
    <source>
        <dbReference type="ARBA" id="ARBA00023212"/>
    </source>
</evidence>
<dbReference type="GO" id="GO:0070840">
    <property type="term" value="F:dynein complex binding"/>
    <property type="evidence" value="ECO:0007669"/>
    <property type="project" value="TreeGrafter"/>
</dbReference>
<protein>
    <recommendedName>
        <fullName evidence="3">Dynactin subunit 6</fullName>
    </recommendedName>
</protein>
<evidence type="ECO:0000256" key="3">
    <source>
        <dbReference type="ARBA" id="ARBA00016573"/>
    </source>
</evidence>
<organism evidence="7 8">
    <name type="scientific">Sphaeroforma arctica JP610</name>
    <dbReference type="NCBI Taxonomy" id="667725"/>
    <lineage>
        <taxon>Eukaryota</taxon>
        <taxon>Ichthyosporea</taxon>
        <taxon>Ichthyophonida</taxon>
        <taxon>Sphaeroforma</taxon>
    </lineage>
</organism>
<dbReference type="InterPro" id="IPR011004">
    <property type="entry name" value="Trimer_LpxA-like_sf"/>
</dbReference>
<dbReference type="PANTHER" id="PTHR13072:SF0">
    <property type="entry name" value="DYNACTIN SUBUNIT 6"/>
    <property type="match status" value="1"/>
</dbReference>
<evidence type="ECO:0000313" key="8">
    <source>
        <dbReference type="Proteomes" id="UP000054560"/>
    </source>
</evidence>
<evidence type="ECO:0000256" key="2">
    <source>
        <dbReference type="ARBA" id="ARBA00007719"/>
    </source>
</evidence>
<dbReference type="EMBL" id="KQ243468">
    <property type="protein sequence ID" value="KNC75697.1"/>
    <property type="molecule type" value="Genomic_DNA"/>
</dbReference>
<accession>A0A0L0FFZ5</accession>
<keyword evidence="5" id="KW-0206">Cytoskeleton</keyword>
<dbReference type="AlphaFoldDB" id="A0A0L0FFZ5"/>
<proteinExistence type="inferred from homology"/>
<comment type="similarity">
    <text evidence="2">Belongs to the dynactin subunits 5/6 family. Dynactin subunit 6 subfamily.</text>
</comment>